<evidence type="ECO:0000313" key="5">
    <source>
        <dbReference type="EMBL" id="GHH80474.1"/>
    </source>
</evidence>
<name>A0A919GAP6_9ACTN</name>
<keyword evidence="6" id="KW-1185">Reference proteome</keyword>
<reference evidence="5" key="2">
    <citation type="submission" date="2020-09" db="EMBL/GenBank/DDBJ databases">
        <authorList>
            <person name="Sun Q."/>
            <person name="Ohkuma M."/>
        </authorList>
    </citation>
    <scope>NUCLEOTIDE SEQUENCE</scope>
    <source>
        <strain evidence="5">JCM 4646</strain>
    </source>
</reference>
<keyword evidence="3" id="KW-0663">Pyridoxal phosphate</keyword>
<evidence type="ECO:0000256" key="1">
    <source>
        <dbReference type="ARBA" id="ARBA00001933"/>
    </source>
</evidence>
<dbReference type="GO" id="GO:0019264">
    <property type="term" value="P:glycine biosynthetic process from serine"/>
    <property type="evidence" value="ECO:0007669"/>
    <property type="project" value="TreeGrafter"/>
</dbReference>
<proteinExistence type="inferred from homology"/>
<dbReference type="InterPro" id="IPR049943">
    <property type="entry name" value="Ser_HO-MeTrfase-like"/>
</dbReference>
<dbReference type="Gene3D" id="3.40.640.10">
    <property type="entry name" value="Type I PLP-dependent aspartate aminotransferase-like (Major domain)"/>
    <property type="match status" value="1"/>
</dbReference>
<organism evidence="5 6">
    <name type="scientific">Kitasatospora indigofera</name>
    <dbReference type="NCBI Taxonomy" id="67307"/>
    <lineage>
        <taxon>Bacteria</taxon>
        <taxon>Bacillati</taxon>
        <taxon>Actinomycetota</taxon>
        <taxon>Actinomycetes</taxon>
        <taxon>Kitasatosporales</taxon>
        <taxon>Streptomycetaceae</taxon>
        <taxon>Kitasatospora</taxon>
    </lineage>
</organism>
<dbReference type="SUPFAM" id="SSF53383">
    <property type="entry name" value="PLP-dependent transferases"/>
    <property type="match status" value="1"/>
</dbReference>
<comment type="cofactor">
    <cofactor evidence="1">
        <name>pyridoxal 5'-phosphate</name>
        <dbReference type="ChEBI" id="CHEBI:597326"/>
    </cofactor>
</comment>
<dbReference type="AlphaFoldDB" id="A0A919GAP6"/>
<comment type="similarity">
    <text evidence="2">Belongs to the SHMT family.</text>
</comment>
<dbReference type="GO" id="GO:0046653">
    <property type="term" value="P:tetrahydrofolate metabolic process"/>
    <property type="evidence" value="ECO:0007669"/>
    <property type="project" value="TreeGrafter"/>
</dbReference>
<dbReference type="GO" id="GO:0005737">
    <property type="term" value="C:cytoplasm"/>
    <property type="evidence" value="ECO:0007669"/>
    <property type="project" value="TreeGrafter"/>
</dbReference>
<dbReference type="InterPro" id="IPR015421">
    <property type="entry name" value="PyrdxlP-dep_Trfase_major"/>
</dbReference>
<accession>A0A919GAP6</accession>
<sequence>MRSTDPAALAGAAAGALVRQQHRSARALNMIPSENSASPLARWALAGDAGSRYFFNTSGDPDGWAFPAARDASEAETRLTLPLLRHLTGAAHVNVRPLSGLHAMTLVLSAWGGAAGTPVLTVHPDQGGHYATASLTRRLGLTPYLATGPDPHTLDPELLHHLVADRHPRLVYLDQSHVLFPADVATVAAAIRAADEHTVLYADVSHTLGLVLGGALPNPLAAGAHGFGGSTHKTFPGPQKGMITTDRDDLATALHRAQYDMVSNHHLAPTCALGLAAADFLAAYAADTIAAAQALGQALHQRHLVPEAAERGYTATHQLWLNTAPAGVDGREAHRRLTAAGIHTNVLSDLPGLAATPALRLGTAEAVGAGLTVQDMDQVAALIADAVHDRRPADVIAGDVADLRAARAGRWQLHRHPDVAPHIKESFA</sequence>
<dbReference type="Pfam" id="PF00464">
    <property type="entry name" value="SHMT"/>
    <property type="match status" value="1"/>
</dbReference>
<dbReference type="RefSeq" id="WP_190214134.1">
    <property type="nucleotide sequence ID" value="NZ_BNBO01000047.1"/>
</dbReference>
<dbReference type="PANTHER" id="PTHR11680:SF35">
    <property type="entry name" value="SERINE HYDROXYMETHYLTRANSFERASE 1"/>
    <property type="match status" value="1"/>
</dbReference>
<feature type="domain" description="Serine hydroxymethyltransferase-like" evidence="4">
    <location>
        <begin position="19"/>
        <end position="383"/>
    </location>
</feature>
<dbReference type="InterPro" id="IPR015422">
    <property type="entry name" value="PyrdxlP-dep_Trfase_small"/>
</dbReference>
<evidence type="ECO:0000256" key="2">
    <source>
        <dbReference type="ARBA" id="ARBA00006376"/>
    </source>
</evidence>
<dbReference type="InterPro" id="IPR039429">
    <property type="entry name" value="SHMT-like_dom"/>
</dbReference>
<dbReference type="GO" id="GO:0004372">
    <property type="term" value="F:glycine hydroxymethyltransferase activity"/>
    <property type="evidence" value="ECO:0007669"/>
    <property type="project" value="TreeGrafter"/>
</dbReference>
<dbReference type="Proteomes" id="UP000617734">
    <property type="component" value="Unassembled WGS sequence"/>
</dbReference>
<comment type="caution">
    <text evidence="5">The sequence shown here is derived from an EMBL/GenBank/DDBJ whole genome shotgun (WGS) entry which is preliminary data.</text>
</comment>
<gene>
    <name evidence="5" type="ORF">GCM10018781_60980</name>
</gene>
<protein>
    <submittedName>
        <fullName evidence="5">Serine hydroxymethyltransferase</fullName>
    </submittedName>
</protein>
<evidence type="ECO:0000256" key="3">
    <source>
        <dbReference type="ARBA" id="ARBA00022898"/>
    </source>
</evidence>
<evidence type="ECO:0000313" key="6">
    <source>
        <dbReference type="Proteomes" id="UP000617734"/>
    </source>
</evidence>
<dbReference type="PANTHER" id="PTHR11680">
    <property type="entry name" value="SERINE HYDROXYMETHYLTRANSFERASE"/>
    <property type="match status" value="1"/>
</dbReference>
<dbReference type="Gene3D" id="3.90.1150.10">
    <property type="entry name" value="Aspartate Aminotransferase, domain 1"/>
    <property type="match status" value="1"/>
</dbReference>
<dbReference type="InterPro" id="IPR015424">
    <property type="entry name" value="PyrdxlP-dep_Trfase"/>
</dbReference>
<reference evidence="5" key="1">
    <citation type="journal article" date="2014" name="Int. J. Syst. Evol. Microbiol.">
        <title>Complete genome sequence of Corynebacterium casei LMG S-19264T (=DSM 44701T), isolated from a smear-ripened cheese.</title>
        <authorList>
            <consortium name="US DOE Joint Genome Institute (JGI-PGF)"/>
            <person name="Walter F."/>
            <person name="Albersmeier A."/>
            <person name="Kalinowski J."/>
            <person name="Ruckert C."/>
        </authorList>
    </citation>
    <scope>NUCLEOTIDE SEQUENCE</scope>
    <source>
        <strain evidence="5">JCM 4646</strain>
    </source>
</reference>
<dbReference type="GO" id="GO:0030170">
    <property type="term" value="F:pyridoxal phosphate binding"/>
    <property type="evidence" value="ECO:0007669"/>
    <property type="project" value="TreeGrafter"/>
</dbReference>
<dbReference type="EMBL" id="BNBO01000047">
    <property type="protein sequence ID" value="GHH80474.1"/>
    <property type="molecule type" value="Genomic_DNA"/>
</dbReference>
<evidence type="ECO:0000259" key="4">
    <source>
        <dbReference type="Pfam" id="PF00464"/>
    </source>
</evidence>
<dbReference type="GeneID" id="95356418"/>